<dbReference type="AlphaFoldDB" id="A0A1E7F4L1"/>
<dbReference type="EMBL" id="KV784363">
    <property type="protein sequence ID" value="OEU13076.1"/>
    <property type="molecule type" value="Genomic_DNA"/>
</dbReference>
<evidence type="ECO:0000313" key="1">
    <source>
        <dbReference type="EMBL" id="OEU13076.1"/>
    </source>
</evidence>
<dbReference type="InParanoid" id="A0A1E7F4L1"/>
<gene>
    <name evidence="1" type="ORF">FRACYDRAFT_270350</name>
</gene>
<name>A0A1E7F4L1_9STRA</name>
<keyword evidence="2" id="KW-1185">Reference proteome</keyword>
<organism evidence="1 2">
    <name type="scientific">Fragilariopsis cylindrus CCMP1102</name>
    <dbReference type="NCBI Taxonomy" id="635003"/>
    <lineage>
        <taxon>Eukaryota</taxon>
        <taxon>Sar</taxon>
        <taxon>Stramenopiles</taxon>
        <taxon>Ochrophyta</taxon>
        <taxon>Bacillariophyta</taxon>
        <taxon>Bacillariophyceae</taxon>
        <taxon>Bacillariophycidae</taxon>
        <taxon>Bacillariales</taxon>
        <taxon>Bacillariaceae</taxon>
        <taxon>Fragilariopsis</taxon>
    </lineage>
</organism>
<dbReference type="KEGG" id="fcy:FRACYDRAFT_270350"/>
<protein>
    <submittedName>
        <fullName evidence="1">Uncharacterized protein</fullName>
    </submittedName>
</protein>
<evidence type="ECO:0000313" key="2">
    <source>
        <dbReference type="Proteomes" id="UP000095751"/>
    </source>
</evidence>
<reference evidence="1 2" key="1">
    <citation type="submission" date="2016-09" db="EMBL/GenBank/DDBJ databases">
        <title>Extensive genetic diversity and differential bi-allelic expression allows diatom success in the polar Southern Ocean.</title>
        <authorList>
            <consortium name="DOE Joint Genome Institute"/>
            <person name="Mock T."/>
            <person name="Otillar R.P."/>
            <person name="Strauss J."/>
            <person name="Dupont C."/>
            <person name="Frickenhaus S."/>
            <person name="Maumus F."/>
            <person name="Mcmullan M."/>
            <person name="Sanges R."/>
            <person name="Schmutz J."/>
            <person name="Toseland A."/>
            <person name="Valas R."/>
            <person name="Veluchamy A."/>
            <person name="Ward B.J."/>
            <person name="Allen A."/>
            <person name="Barry K."/>
            <person name="Falciatore A."/>
            <person name="Ferrante M."/>
            <person name="Fortunato A.E."/>
            <person name="Gloeckner G."/>
            <person name="Gruber A."/>
            <person name="Hipkin R."/>
            <person name="Janech M."/>
            <person name="Kroth P."/>
            <person name="Leese F."/>
            <person name="Lindquist E."/>
            <person name="Lyon B.R."/>
            <person name="Martin J."/>
            <person name="Mayer C."/>
            <person name="Parker M."/>
            <person name="Quesneville H."/>
            <person name="Raymond J."/>
            <person name="Uhlig C."/>
            <person name="Valentin K.U."/>
            <person name="Worden A.Z."/>
            <person name="Armbrust E.V."/>
            <person name="Bowler C."/>
            <person name="Green B."/>
            <person name="Moulton V."/>
            <person name="Van Oosterhout C."/>
            <person name="Grigoriev I."/>
        </authorList>
    </citation>
    <scope>NUCLEOTIDE SEQUENCE [LARGE SCALE GENOMIC DNA]</scope>
    <source>
        <strain evidence="1 2">CCMP1102</strain>
    </source>
</reference>
<dbReference type="OrthoDB" id="10250504at2759"/>
<dbReference type="Proteomes" id="UP000095751">
    <property type="component" value="Unassembled WGS sequence"/>
</dbReference>
<accession>A0A1E7F4L1</accession>
<sequence length="69" mass="7585">MVSAETIREAGYKYDQDLQTWTMGGDSITGGVKMNFVVTKIHECDGTISLEGAKPARSLLVDSERTFEV</sequence>
<proteinExistence type="predicted"/>